<evidence type="ECO:0000313" key="2">
    <source>
        <dbReference type="EMBL" id="PNX66578.1"/>
    </source>
</evidence>
<gene>
    <name evidence="2" type="ORF">L195_g055165</name>
</gene>
<dbReference type="AlphaFoldDB" id="A0A2K3KJV0"/>
<dbReference type="EMBL" id="ASHM01099401">
    <property type="protein sequence ID" value="PNX66578.1"/>
    <property type="molecule type" value="Genomic_DNA"/>
</dbReference>
<sequence>MRGRNASEVDKKVHREFVIWFANRIGNNLDSLIGPNKDVLISLAQGPLNQARRFTAYNVNGFKFRTLARDKLLKTQNSGVFGTFGTISYSSSSDNHMRFGGVPYYGRLIDIVELFYCGFSVVMFKCEWANTTNPRGMKKDKLGFTSINFGRLIHTGEHDDDEPYIKASEAQMVFYVDDEKEQ</sequence>
<protein>
    <recommendedName>
        <fullName evidence="1">DUF4216 domain-containing protein</fullName>
    </recommendedName>
</protein>
<dbReference type="Proteomes" id="UP000236291">
    <property type="component" value="Unassembled WGS sequence"/>
</dbReference>
<reference evidence="2 3" key="1">
    <citation type="journal article" date="2014" name="Am. J. Bot.">
        <title>Genome assembly and annotation for red clover (Trifolium pratense; Fabaceae).</title>
        <authorList>
            <person name="Istvanek J."/>
            <person name="Jaros M."/>
            <person name="Krenek A."/>
            <person name="Repkova J."/>
        </authorList>
    </citation>
    <scope>NUCLEOTIDE SEQUENCE [LARGE SCALE GENOMIC DNA]</scope>
    <source>
        <strain evidence="3">cv. Tatra</strain>
        <tissue evidence="2">Young leaves</tissue>
    </source>
</reference>
<organism evidence="2 3">
    <name type="scientific">Trifolium pratense</name>
    <name type="common">Red clover</name>
    <dbReference type="NCBI Taxonomy" id="57577"/>
    <lineage>
        <taxon>Eukaryota</taxon>
        <taxon>Viridiplantae</taxon>
        <taxon>Streptophyta</taxon>
        <taxon>Embryophyta</taxon>
        <taxon>Tracheophyta</taxon>
        <taxon>Spermatophyta</taxon>
        <taxon>Magnoliopsida</taxon>
        <taxon>eudicotyledons</taxon>
        <taxon>Gunneridae</taxon>
        <taxon>Pentapetalae</taxon>
        <taxon>rosids</taxon>
        <taxon>fabids</taxon>
        <taxon>Fabales</taxon>
        <taxon>Fabaceae</taxon>
        <taxon>Papilionoideae</taxon>
        <taxon>50 kb inversion clade</taxon>
        <taxon>NPAAA clade</taxon>
        <taxon>Hologalegina</taxon>
        <taxon>IRL clade</taxon>
        <taxon>Trifolieae</taxon>
        <taxon>Trifolium</taxon>
    </lineage>
</organism>
<dbReference type="InterPro" id="IPR025312">
    <property type="entry name" value="DUF4216"/>
</dbReference>
<feature type="domain" description="DUF4216" evidence="1">
    <location>
        <begin position="113"/>
        <end position="181"/>
    </location>
</feature>
<comment type="caution">
    <text evidence="2">The sequence shown here is derived from an EMBL/GenBank/DDBJ whole genome shotgun (WGS) entry which is preliminary data.</text>
</comment>
<accession>A0A2K3KJV0</accession>
<dbReference type="PANTHER" id="PTHR48258">
    <property type="entry name" value="DUF4218 DOMAIN-CONTAINING PROTEIN-RELATED"/>
    <property type="match status" value="1"/>
</dbReference>
<dbReference type="PANTHER" id="PTHR48258:SF12">
    <property type="entry name" value="TRANSPOSON PROTEIN, CACTA, EN_SPM SUB-CLASS"/>
    <property type="match status" value="1"/>
</dbReference>
<proteinExistence type="predicted"/>
<evidence type="ECO:0000259" key="1">
    <source>
        <dbReference type="Pfam" id="PF13952"/>
    </source>
</evidence>
<evidence type="ECO:0000313" key="3">
    <source>
        <dbReference type="Proteomes" id="UP000236291"/>
    </source>
</evidence>
<reference evidence="2 3" key="2">
    <citation type="journal article" date="2017" name="Front. Plant Sci.">
        <title>Gene Classification and Mining of Molecular Markers Useful in Red Clover (Trifolium pratense) Breeding.</title>
        <authorList>
            <person name="Istvanek J."/>
            <person name="Dluhosova J."/>
            <person name="Dluhos P."/>
            <person name="Patkova L."/>
            <person name="Nedelnik J."/>
            <person name="Repkova J."/>
        </authorList>
    </citation>
    <scope>NUCLEOTIDE SEQUENCE [LARGE SCALE GENOMIC DNA]</scope>
    <source>
        <strain evidence="3">cv. Tatra</strain>
        <tissue evidence="2">Young leaves</tissue>
    </source>
</reference>
<dbReference type="Pfam" id="PF13952">
    <property type="entry name" value="DUF4216"/>
    <property type="match status" value="1"/>
</dbReference>
<name>A0A2K3KJV0_TRIPR</name>
<feature type="non-terminal residue" evidence="2">
    <location>
        <position position="182"/>
    </location>
</feature>